<gene>
    <name evidence="1" type="ORF">G6F51_002342</name>
</gene>
<dbReference type="OrthoDB" id="2212248at2759"/>
<organism evidence="1 2">
    <name type="scientific">Rhizopus oryzae</name>
    <name type="common">Mucormycosis agent</name>
    <name type="synonym">Rhizopus arrhizus var. delemar</name>
    <dbReference type="NCBI Taxonomy" id="64495"/>
    <lineage>
        <taxon>Eukaryota</taxon>
        <taxon>Fungi</taxon>
        <taxon>Fungi incertae sedis</taxon>
        <taxon>Mucoromycota</taxon>
        <taxon>Mucoromycotina</taxon>
        <taxon>Mucoromycetes</taxon>
        <taxon>Mucorales</taxon>
        <taxon>Mucorineae</taxon>
        <taxon>Rhizopodaceae</taxon>
        <taxon>Rhizopus</taxon>
    </lineage>
</organism>
<protein>
    <submittedName>
        <fullName evidence="1">Uncharacterized protein</fullName>
    </submittedName>
</protein>
<evidence type="ECO:0000313" key="1">
    <source>
        <dbReference type="EMBL" id="KAG1550625.1"/>
    </source>
</evidence>
<proteinExistence type="predicted"/>
<evidence type="ECO:0000313" key="2">
    <source>
        <dbReference type="Proteomes" id="UP000717996"/>
    </source>
</evidence>
<accession>A0A9P6YK46</accession>
<dbReference type="EMBL" id="JAANIT010000198">
    <property type="protein sequence ID" value="KAG1550625.1"/>
    <property type="molecule type" value="Genomic_DNA"/>
</dbReference>
<sequence length="379" mass="43641">MSLSPKLLKEFSIKFAKQIIPTADNEAKERLSLLAFDLAEYIIKCESASVTIPQILNTLSACLNICIQEKLASIQYRGIILGNISSIIFTLTSKFVDDTAYYLYKDLILGSTSILHKLSQALDLYCFYDKPLMQVIQDNPDIADRSYTEIMAICDQYNTTPVEITSDLNRKRKPEFAEETVLNLLRTFSIIVHETDDTPLLPLIGQEGFIQLLSSETPINIIEECLMLIQSIDMIKRKEEVMPLANKLADLVSTQQGSYTTHQWHRVRRMSLNCLYDMTKAGIQLKKNILEKLVRTAEDVITYSGIPTTLVAHEEVDRIFYFIFKILLLTLMEYPEVINEKYSKEFEKFIKKVGDFLDEKYYAYNVFQALERHMSQNIV</sequence>
<dbReference type="Proteomes" id="UP000717996">
    <property type="component" value="Unassembled WGS sequence"/>
</dbReference>
<comment type="caution">
    <text evidence="1">The sequence shown here is derived from an EMBL/GenBank/DDBJ whole genome shotgun (WGS) entry which is preliminary data.</text>
</comment>
<reference evidence="1" key="1">
    <citation type="journal article" date="2020" name="Microb. Genom.">
        <title>Genetic diversity of clinical and environmental Mucorales isolates obtained from an investigation of mucormycosis cases among solid organ transplant recipients.</title>
        <authorList>
            <person name="Nguyen M.H."/>
            <person name="Kaul D."/>
            <person name="Muto C."/>
            <person name="Cheng S.J."/>
            <person name="Richter R.A."/>
            <person name="Bruno V.M."/>
            <person name="Liu G."/>
            <person name="Beyhan S."/>
            <person name="Sundermann A.J."/>
            <person name="Mounaud S."/>
            <person name="Pasculle A.W."/>
            <person name="Nierman W.C."/>
            <person name="Driscoll E."/>
            <person name="Cumbie R."/>
            <person name="Clancy C.J."/>
            <person name="Dupont C.L."/>
        </authorList>
    </citation>
    <scope>NUCLEOTIDE SEQUENCE</scope>
    <source>
        <strain evidence="1">GL16</strain>
    </source>
</reference>
<name>A0A9P6YK46_RHIOR</name>
<dbReference type="AlphaFoldDB" id="A0A9P6YK46"/>